<dbReference type="EMBL" id="AKWZ02000010">
    <property type="protein sequence ID" value="EPG74598.1"/>
    <property type="molecule type" value="Genomic_DNA"/>
</dbReference>
<organism evidence="2 3">
    <name type="scientific">Leptospira fainei serovar Hurstbridge str. BUT 6</name>
    <dbReference type="NCBI Taxonomy" id="1193011"/>
    <lineage>
        <taxon>Bacteria</taxon>
        <taxon>Pseudomonadati</taxon>
        <taxon>Spirochaetota</taxon>
        <taxon>Spirochaetia</taxon>
        <taxon>Leptospirales</taxon>
        <taxon>Leptospiraceae</taxon>
        <taxon>Leptospira</taxon>
    </lineage>
</organism>
<keyword evidence="3" id="KW-1185">Reference proteome</keyword>
<evidence type="ECO:0000313" key="3">
    <source>
        <dbReference type="Proteomes" id="UP000014540"/>
    </source>
</evidence>
<proteinExistence type="predicted"/>
<evidence type="ECO:0000256" key="1">
    <source>
        <dbReference type="SAM" id="MobiDB-lite"/>
    </source>
</evidence>
<evidence type="ECO:0000313" key="2">
    <source>
        <dbReference type="EMBL" id="EPG74598.1"/>
    </source>
</evidence>
<reference evidence="2" key="1">
    <citation type="submission" date="2013-04" db="EMBL/GenBank/DDBJ databases">
        <authorList>
            <person name="Harkins D.M."/>
            <person name="Durkin A.S."/>
            <person name="Selengut J.D."/>
            <person name="Sanka R."/>
            <person name="DePew J."/>
            <person name="Purushe J."/>
            <person name="Ahmed A."/>
            <person name="van der Linden H."/>
            <person name="Goris M.G.A."/>
            <person name="Hartskeerl R.A."/>
            <person name="Vinetz J.M."/>
            <person name="Sutton G.G."/>
            <person name="Nelson W.C."/>
            <person name="Fouts D.E."/>
        </authorList>
    </citation>
    <scope>NUCLEOTIDE SEQUENCE [LARGE SCALE GENOMIC DNA]</scope>
    <source>
        <strain evidence="2">BUT 6</strain>
    </source>
</reference>
<name>S3UZG9_9LEPT</name>
<accession>S3UZG9</accession>
<feature type="region of interest" description="Disordered" evidence="1">
    <location>
        <begin position="75"/>
        <end position="94"/>
    </location>
</feature>
<comment type="caution">
    <text evidence="2">The sequence shown here is derived from an EMBL/GenBank/DDBJ whole genome shotgun (WGS) entry which is preliminary data.</text>
</comment>
<dbReference type="Proteomes" id="UP000014540">
    <property type="component" value="Unassembled WGS sequence"/>
</dbReference>
<gene>
    <name evidence="2" type="ORF">LEP1GSC058_2895</name>
</gene>
<dbReference type="AlphaFoldDB" id="S3UZG9"/>
<dbReference type="NCBIfam" id="NF047778">
    <property type="entry name" value="LIC_10450_fam"/>
    <property type="match status" value="1"/>
</dbReference>
<sequence length="381" mass="43381">MLPSNRYVAKNEFIMIPGQESQYILVNSINQIDPNKLSLSQLGTKYMDRLGNRYAVRFNKESRKAELVRITLQKASEALPPQRPKPKSGKVSPPLDLEKLSTLLKNTKQQNTEWIDALVEKAKEAKAIAPANSEGIPAREAEMVASAADLSEAVAKTSPANFDKFDLSKIDLNIMESRNTAVDEKDDTPFFIEPSEDNSGRETKFIEDTLAGVQRIKERIESVLNNIRNSKIFEATGDPSENKNIIGNLNREYDLEFFQKLDKILNYHKELTAFPRSITYYVAKYESGRKQALQSRSGDHEKLQLVIRWEMQEMLLSLTKKLKKMMLDTLNVLNTKNDNHLKQIAYNQQQMFKDARSALLYCSEDVGALLISLQKWVDSEG</sequence>
<protein>
    <submittedName>
        <fullName evidence="2">Uncharacterized protein</fullName>
    </submittedName>
</protein>
<dbReference type="STRING" id="1193011.LEP1GSC058_2895"/>